<proteinExistence type="predicted"/>
<keyword evidence="1" id="KW-0812">Transmembrane</keyword>
<keyword evidence="4" id="KW-1185">Reference proteome</keyword>
<feature type="transmembrane region" description="Helical" evidence="1">
    <location>
        <begin position="218"/>
        <end position="237"/>
    </location>
</feature>
<evidence type="ECO:0000313" key="4">
    <source>
        <dbReference type="Proteomes" id="UP000077173"/>
    </source>
</evidence>
<gene>
    <name evidence="3" type="ORF">AXW67_02630</name>
</gene>
<dbReference type="GeneID" id="32584901"/>
<name>A0A176ZG64_9BRAD</name>
<organism evidence="3 4">
    <name type="scientific">Bradyrhizobium neotropicale</name>
    <dbReference type="NCBI Taxonomy" id="1497615"/>
    <lineage>
        <taxon>Bacteria</taxon>
        <taxon>Pseudomonadati</taxon>
        <taxon>Pseudomonadota</taxon>
        <taxon>Alphaproteobacteria</taxon>
        <taxon>Hyphomicrobiales</taxon>
        <taxon>Nitrobacteraceae</taxon>
        <taxon>Bradyrhizobium</taxon>
    </lineage>
</organism>
<feature type="signal peptide" evidence="2">
    <location>
        <begin position="1"/>
        <end position="25"/>
    </location>
</feature>
<dbReference type="Proteomes" id="UP000077173">
    <property type="component" value="Unassembled WGS sequence"/>
</dbReference>
<accession>A0A176ZG64</accession>
<protein>
    <submittedName>
        <fullName evidence="3">Uncharacterized protein</fullName>
    </submittedName>
</protein>
<feature type="chain" id="PRO_5008055992" evidence="2">
    <location>
        <begin position="26"/>
        <end position="265"/>
    </location>
</feature>
<evidence type="ECO:0000313" key="3">
    <source>
        <dbReference type="EMBL" id="OAF18775.1"/>
    </source>
</evidence>
<keyword evidence="2" id="KW-0732">Signal</keyword>
<sequence>MSGHLRFCFTACLLLAALSTSPASSNPFADLFNASPEQATAPAPAAEGCLSQPGKSTADGQHWVYRFDGNRKCWFHAAEGIATVKKPVHRHAAKHHGATREENATALRKRKAILDARAELLRSAPAEAPHPTPPAPELQVADAAPVSAMAAAALVPPAPIVAKPASDRLTPDHPTPRQVDVETLLAAAPAASDAVTASVPPTTPVAVLIAEAGDGGRGWTATWLGVLLMVLGLVSLLSSSRTVRGAVLVGRFLDARTDLAAIADD</sequence>
<keyword evidence="1" id="KW-1133">Transmembrane helix</keyword>
<dbReference type="AlphaFoldDB" id="A0A176ZG64"/>
<comment type="caution">
    <text evidence="3">The sequence shown here is derived from an EMBL/GenBank/DDBJ whole genome shotgun (WGS) entry which is preliminary data.</text>
</comment>
<reference evidence="3 4" key="1">
    <citation type="submission" date="2016-02" db="EMBL/GenBank/DDBJ databases">
        <title>Draft genome sequence of the strain BR 10247T Bradyrhizobium neotropicale isolated from nodules of Centrolobium paraense.</title>
        <authorList>
            <person name="Simoes-Araujo J.L."/>
            <person name="Barauna A.C."/>
            <person name="Silva K."/>
            <person name="Zilli J.E."/>
        </authorList>
    </citation>
    <scope>NUCLEOTIDE SEQUENCE [LARGE SCALE GENOMIC DNA]</scope>
    <source>
        <strain evidence="3 4">BR 10247</strain>
    </source>
</reference>
<keyword evidence="1" id="KW-0472">Membrane</keyword>
<dbReference type="EMBL" id="LSEF01000032">
    <property type="protein sequence ID" value="OAF18775.1"/>
    <property type="molecule type" value="Genomic_DNA"/>
</dbReference>
<evidence type="ECO:0000256" key="1">
    <source>
        <dbReference type="SAM" id="Phobius"/>
    </source>
</evidence>
<evidence type="ECO:0000256" key="2">
    <source>
        <dbReference type="SAM" id="SignalP"/>
    </source>
</evidence>